<dbReference type="SMART" id="SM00066">
    <property type="entry name" value="GAL4"/>
    <property type="match status" value="1"/>
</dbReference>
<dbReference type="PANTHER" id="PTHR37534">
    <property type="entry name" value="TRANSCRIPTIONAL ACTIVATOR PROTEIN UGA3"/>
    <property type="match status" value="1"/>
</dbReference>
<evidence type="ECO:0000256" key="1">
    <source>
        <dbReference type="ARBA" id="ARBA00004123"/>
    </source>
</evidence>
<dbReference type="PANTHER" id="PTHR37534:SF48">
    <property type="entry name" value="FINGER DOMAIN PROTEIN, PUTATIVE-RELATED"/>
    <property type="match status" value="1"/>
</dbReference>
<evidence type="ECO:0000256" key="2">
    <source>
        <dbReference type="ARBA" id="ARBA00023242"/>
    </source>
</evidence>
<proteinExistence type="predicted"/>
<evidence type="ECO:0000259" key="3">
    <source>
        <dbReference type="PROSITE" id="PS50048"/>
    </source>
</evidence>
<gene>
    <name evidence="4" type="ORF">SLS56_009527</name>
</gene>
<dbReference type="InterPro" id="IPR021858">
    <property type="entry name" value="Fun_TF"/>
</dbReference>
<protein>
    <recommendedName>
        <fullName evidence="3">Zn(2)-C6 fungal-type domain-containing protein</fullName>
    </recommendedName>
</protein>
<dbReference type="InterPro" id="IPR036864">
    <property type="entry name" value="Zn2-C6_fun-type_DNA-bd_sf"/>
</dbReference>
<keyword evidence="2" id="KW-0539">Nucleus</keyword>
<keyword evidence="5" id="KW-1185">Reference proteome</keyword>
<dbReference type="CDD" id="cd00067">
    <property type="entry name" value="GAL4"/>
    <property type="match status" value="1"/>
</dbReference>
<evidence type="ECO:0000313" key="5">
    <source>
        <dbReference type="Proteomes" id="UP001521116"/>
    </source>
</evidence>
<name>A0ABR3SHI9_9PEZI</name>
<dbReference type="Pfam" id="PF00172">
    <property type="entry name" value="Zn_clus"/>
    <property type="match status" value="1"/>
</dbReference>
<dbReference type="SUPFAM" id="SSF57701">
    <property type="entry name" value="Zn2/Cys6 DNA-binding domain"/>
    <property type="match status" value="1"/>
</dbReference>
<comment type="caution">
    <text evidence="4">The sequence shown here is derived from an EMBL/GenBank/DDBJ whole genome shotgun (WGS) entry which is preliminary data.</text>
</comment>
<dbReference type="PROSITE" id="PS50048">
    <property type="entry name" value="ZN2_CY6_FUNGAL_2"/>
    <property type="match status" value="1"/>
</dbReference>
<accession>A0ABR3SHI9</accession>
<evidence type="ECO:0000313" key="4">
    <source>
        <dbReference type="EMBL" id="KAL1620757.1"/>
    </source>
</evidence>
<feature type="domain" description="Zn(2)-C6 fungal-type" evidence="3">
    <location>
        <begin position="5"/>
        <end position="33"/>
    </location>
</feature>
<dbReference type="Proteomes" id="UP001521116">
    <property type="component" value="Unassembled WGS sequence"/>
</dbReference>
<dbReference type="Pfam" id="PF11951">
    <property type="entry name" value="Fungal_trans_2"/>
    <property type="match status" value="1"/>
</dbReference>
<dbReference type="Gene3D" id="4.10.240.10">
    <property type="entry name" value="Zn(2)-C6 fungal-type DNA-binding domain"/>
    <property type="match status" value="1"/>
</dbReference>
<organism evidence="4 5">
    <name type="scientific">Neofusicoccum ribis</name>
    <dbReference type="NCBI Taxonomy" id="45134"/>
    <lineage>
        <taxon>Eukaryota</taxon>
        <taxon>Fungi</taxon>
        <taxon>Dikarya</taxon>
        <taxon>Ascomycota</taxon>
        <taxon>Pezizomycotina</taxon>
        <taxon>Dothideomycetes</taxon>
        <taxon>Dothideomycetes incertae sedis</taxon>
        <taxon>Botryosphaeriales</taxon>
        <taxon>Botryosphaeriaceae</taxon>
        <taxon>Neofusicoccum</taxon>
    </lineage>
</organism>
<sequence length="428" mass="47903">MLGAQCLSCKKRRVRCDSAKPTCARCPKDGIECPGYEKPTVWINHTQSSTSIKRSRHRPAEGAQRLAKALCAVGKQSKAPSKKLVPKSFHLLNEQKWFPADEATMRIMDSVIYYNDCIAPFIVPDPAVVNWSMIPLDEWRCEPQLIKDIMLMIVSQHKAIRGQRDLDRDLEVCQQRNNTIQALNKQLSNVSTQITDVALDAVMMLLTADGAAAIIELRGGWHKYLQSSCENQYSASYFLSIEVMGGTTSNAQLLSQSINWPRGLAEDFPDWDAIAVTACFPCPATLFHAISRINDLRASLFRQTSSSALTTTFSSLSLQSPHEDTIDEIRSILKQIKAFSASKWLPAVIKTLDFEFEPTSPDWLALTHCYHTATLLYCLRTLVFESPLRHHDEFDEALSSLLEDLFGTSVGEALSVERGHVAAVHFRV</sequence>
<dbReference type="EMBL" id="JAJVDC020000163">
    <property type="protein sequence ID" value="KAL1620757.1"/>
    <property type="molecule type" value="Genomic_DNA"/>
</dbReference>
<dbReference type="InterPro" id="IPR001138">
    <property type="entry name" value="Zn2Cys6_DnaBD"/>
</dbReference>
<comment type="subcellular location">
    <subcellularLocation>
        <location evidence="1">Nucleus</location>
    </subcellularLocation>
</comment>
<reference evidence="4 5" key="1">
    <citation type="submission" date="2024-02" db="EMBL/GenBank/DDBJ databases">
        <title>De novo assembly and annotation of 12 fungi associated with fruit tree decline syndrome in Ontario, Canada.</title>
        <authorList>
            <person name="Sulman M."/>
            <person name="Ellouze W."/>
            <person name="Ilyukhin E."/>
        </authorList>
    </citation>
    <scope>NUCLEOTIDE SEQUENCE [LARGE SCALE GENOMIC DNA]</scope>
    <source>
        <strain evidence="4 5">M1-105</strain>
    </source>
</reference>